<evidence type="ECO:0000313" key="3">
    <source>
        <dbReference type="Proteomes" id="UP000032180"/>
    </source>
</evidence>
<dbReference type="eggNOG" id="ENOG502S1SV">
    <property type="taxonomic scope" value="Eukaryota"/>
</dbReference>
<accession>A0A0D9VCB7</accession>
<dbReference type="Proteomes" id="UP000032180">
    <property type="component" value="Chromosome 2"/>
</dbReference>
<feature type="compositionally biased region" description="Polar residues" evidence="1">
    <location>
        <begin position="23"/>
        <end position="35"/>
    </location>
</feature>
<dbReference type="PANTHER" id="PTHR34938">
    <property type="entry name" value="PROTEIN FERTILITY RESTORER RF2, MITOCHONDRIAL"/>
    <property type="match status" value="1"/>
</dbReference>
<dbReference type="HOGENOM" id="CLU_104365_1_0_1"/>
<sequence length="161" mass="16595">MSATGSLLLLPPAAYQGIGRNRGGQSQDGPSISCSRSRRTKLSATISARADSSCEASMRITFCANQTQTAQRKSFSGPTSPPSGGAVKEKVKPKLDDGGTGFPPFRFGGGGGGGGGGGSNSSGGFILFVIVLLLDYVREFERNLQNGTRRGSDYDSGLAPQ</sequence>
<dbReference type="InterPro" id="IPR040299">
    <property type="entry name" value="RF2K-like"/>
</dbReference>
<reference evidence="2 3" key="1">
    <citation type="submission" date="2012-08" db="EMBL/GenBank/DDBJ databases">
        <title>Oryza genome evolution.</title>
        <authorList>
            <person name="Wing R.A."/>
        </authorList>
    </citation>
    <scope>NUCLEOTIDE SEQUENCE</scope>
</reference>
<dbReference type="Gramene" id="LPERR02G03620.1">
    <property type="protein sequence ID" value="LPERR02G03620.1"/>
    <property type="gene ID" value="LPERR02G03620"/>
</dbReference>
<dbReference type="GO" id="GO:0033614">
    <property type="term" value="P:chloroplast proton-transporting ATP synthase complex assembly"/>
    <property type="evidence" value="ECO:0007669"/>
    <property type="project" value="EnsemblPlants"/>
</dbReference>
<dbReference type="AlphaFoldDB" id="A0A0D9VCB7"/>
<keyword evidence="3" id="KW-1185">Reference proteome</keyword>
<feature type="region of interest" description="Disordered" evidence="1">
    <location>
        <begin position="16"/>
        <end position="38"/>
    </location>
</feature>
<feature type="region of interest" description="Disordered" evidence="1">
    <location>
        <begin position="68"/>
        <end position="116"/>
    </location>
</feature>
<feature type="compositionally biased region" description="Gly residues" evidence="1">
    <location>
        <begin position="107"/>
        <end position="116"/>
    </location>
</feature>
<reference evidence="3" key="2">
    <citation type="submission" date="2013-12" db="EMBL/GenBank/DDBJ databases">
        <authorList>
            <person name="Yu Y."/>
            <person name="Lee S."/>
            <person name="de Baynast K."/>
            <person name="Wissotski M."/>
            <person name="Liu L."/>
            <person name="Talag J."/>
            <person name="Goicoechea J."/>
            <person name="Angelova A."/>
            <person name="Jetty R."/>
            <person name="Kudrna D."/>
            <person name="Golser W."/>
            <person name="Rivera L."/>
            <person name="Zhang J."/>
            <person name="Wing R."/>
        </authorList>
    </citation>
    <scope>NUCLEOTIDE SEQUENCE</scope>
</reference>
<proteinExistence type="predicted"/>
<reference evidence="2" key="3">
    <citation type="submission" date="2015-04" db="UniProtKB">
        <authorList>
            <consortium name="EnsemblPlants"/>
        </authorList>
    </citation>
    <scope>IDENTIFICATION</scope>
</reference>
<dbReference type="EnsemblPlants" id="LPERR02G03620.1">
    <property type="protein sequence ID" value="LPERR02G03620.1"/>
    <property type="gene ID" value="LPERR02G03620"/>
</dbReference>
<evidence type="ECO:0000256" key="1">
    <source>
        <dbReference type="SAM" id="MobiDB-lite"/>
    </source>
</evidence>
<dbReference type="GO" id="GO:0009507">
    <property type="term" value="C:chloroplast"/>
    <property type="evidence" value="ECO:0007669"/>
    <property type="project" value="EnsemblPlants"/>
</dbReference>
<protein>
    <submittedName>
        <fullName evidence="2">Uncharacterized protein</fullName>
    </submittedName>
</protein>
<dbReference type="PANTHER" id="PTHR34938:SF3">
    <property type="entry name" value="PROTEIN YELLOW LEAF 1, CHOLOROPLASTIC"/>
    <property type="match status" value="1"/>
</dbReference>
<feature type="compositionally biased region" description="Low complexity" evidence="1">
    <location>
        <begin position="76"/>
        <end position="85"/>
    </location>
</feature>
<dbReference type="GO" id="GO:0010027">
    <property type="term" value="P:thylakoid membrane organization"/>
    <property type="evidence" value="ECO:0007669"/>
    <property type="project" value="EnsemblPlants"/>
</dbReference>
<feature type="compositionally biased region" description="Basic and acidic residues" evidence="1">
    <location>
        <begin position="87"/>
        <end position="97"/>
    </location>
</feature>
<dbReference type="STRING" id="77586.A0A0D9VCB7"/>
<name>A0A0D9VCB7_9ORYZ</name>
<evidence type="ECO:0000313" key="2">
    <source>
        <dbReference type="EnsemblPlants" id="LPERR02G03620.1"/>
    </source>
</evidence>
<organism evidence="2 3">
    <name type="scientific">Leersia perrieri</name>
    <dbReference type="NCBI Taxonomy" id="77586"/>
    <lineage>
        <taxon>Eukaryota</taxon>
        <taxon>Viridiplantae</taxon>
        <taxon>Streptophyta</taxon>
        <taxon>Embryophyta</taxon>
        <taxon>Tracheophyta</taxon>
        <taxon>Spermatophyta</taxon>
        <taxon>Magnoliopsida</taxon>
        <taxon>Liliopsida</taxon>
        <taxon>Poales</taxon>
        <taxon>Poaceae</taxon>
        <taxon>BOP clade</taxon>
        <taxon>Oryzoideae</taxon>
        <taxon>Oryzeae</taxon>
        <taxon>Oryzinae</taxon>
        <taxon>Leersia</taxon>
    </lineage>
</organism>